<feature type="region of interest" description="Disordered" evidence="1">
    <location>
        <begin position="318"/>
        <end position="376"/>
    </location>
</feature>
<feature type="region of interest" description="Disordered" evidence="1">
    <location>
        <begin position="197"/>
        <end position="243"/>
    </location>
</feature>
<feature type="region of interest" description="Disordered" evidence="1">
    <location>
        <begin position="463"/>
        <end position="514"/>
    </location>
</feature>
<feature type="region of interest" description="Disordered" evidence="1">
    <location>
        <begin position="609"/>
        <end position="628"/>
    </location>
</feature>
<accession>A0AAV7YN02</accession>
<organism evidence="3 4">
    <name type="scientific">Anaeramoeba flamelloides</name>
    <dbReference type="NCBI Taxonomy" id="1746091"/>
    <lineage>
        <taxon>Eukaryota</taxon>
        <taxon>Metamonada</taxon>
        <taxon>Anaeramoebidae</taxon>
        <taxon>Anaeramoeba</taxon>
    </lineage>
</organism>
<protein>
    <recommendedName>
        <fullName evidence="2">PH domain-containing protein</fullName>
    </recommendedName>
</protein>
<dbReference type="Gene3D" id="2.30.29.30">
    <property type="entry name" value="Pleckstrin-homology domain (PH domain)/Phosphotyrosine-binding domain (PTB)"/>
    <property type="match status" value="2"/>
</dbReference>
<feature type="compositionally biased region" description="Low complexity" evidence="1">
    <location>
        <begin position="615"/>
        <end position="628"/>
    </location>
</feature>
<feature type="compositionally biased region" description="Low complexity" evidence="1">
    <location>
        <begin position="280"/>
        <end position="300"/>
    </location>
</feature>
<gene>
    <name evidence="3" type="ORF">M0812_23016</name>
</gene>
<feature type="compositionally biased region" description="Basic and acidic residues" evidence="1">
    <location>
        <begin position="215"/>
        <end position="224"/>
    </location>
</feature>
<name>A0AAV7YN02_9EUKA</name>
<comment type="caution">
    <text evidence="3">The sequence shown here is derived from an EMBL/GenBank/DDBJ whole genome shotgun (WGS) entry which is preliminary data.</text>
</comment>
<dbReference type="InterPro" id="IPR001849">
    <property type="entry name" value="PH_domain"/>
</dbReference>
<dbReference type="SUPFAM" id="SSF50729">
    <property type="entry name" value="PH domain-like"/>
    <property type="match status" value="2"/>
</dbReference>
<evidence type="ECO:0000259" key="2">
    <source>
        <dbReference type="PROSITE" id="PS50003"/>
    </source>
</evidence>
<feature type="compositionally biased region" description="Basic residues" evidence="1">
    <location>
        <begin position="173"/>
        <end position="185"/>
    </location>
</feature>
<evidence type="ECO:0000313" key="3">
    <source>
        <dbReference type="EMBL" id="KAJ3430016.1"/>
    </source>
</evidence>
<dbReference type="InterPro" id="IPR011993">
    <property type="entry name" value="PH-like_dom_sf"/>
</dbReference>
<feature type="compositionally biased region" description="Low complexity" evidence="1">
    <location>
        <begin position="463"/>
        <end position="503"/>
    </location>
</feature>
<feature type="region of interest" description="Disordered" evidence="1">
    <location>
        <begin position="272"/>
        <end position="300"/>
    </location>
</feature>
<sequence>MNTIDQIFGGWFFYRISRNSFTSIWRKRYCKLDKKKKLIEHFKNEKLNSRRVTVLFLNVETKFTTESFPEHPFCIVIKISNISHHLSAQSNEQRNKWLDELMTLFSSNQNIPQTIPIKRQRSQTLLPQKRNQTLVAQKGSTNTIDLKNEMASIEELLSQVSGIKIPEKNTNKTPKKKPIISRTRNKNNSVYLTPTIENNKKPIQTRRRAYTQRTTKRENSKTDGDNSNLSSRLQRLRNKKKEMEKKIKLENSLIKNNQQKDYSNSFTSMNFLLGPNSNRNSNLNKPTSTTTTTKTTTKNTTPYSNLTTYITTTTTIKSKKDLNSPNNKIHNFNQNKNMSNNNNENSNNDNNTSKRNQNTKNDRLKKKGFKLQKYSSDVSEEQKNTIDELLTLALLDLETTESNQQEVHKQNDIDQVDESEIMETKPISKFKPEGNLLLHNKINETNINKNYNVKIKNTYHQNIKMKNNRNNNQKNKNNKFKNNNIIENTNNRKFSSNNNGNPNYDDDDNLNDENNKNEKIKIANNTKENDYKNGISYEIPDQSLKDTNSTNKGNQQNTTNNSSIIKRKNDPQFSMSQDQFEILNFYNTFKIAKFQKQIKQIHKNNVFKKTQSDQNENQSNNNHNNNNLKNYKIINQSKRENILLKSEFKSLFRNLLKKTKNQKHIKVIFSSEKFYLGNLKEYFENGMLVSKVKPNGKLQQRLFYLSRDGKSLCWNDQKKKGKHVSIPFTKIEKIFLGRKTKNMKKVKKNINHNLCFSLIDSNNIFDFISVNIYIHKFWMKCLTAIKDNTKNGIDSFNI</sequence>
<dbReference type="CDD" id="cd00821">
    <property type="entry name" value="PH"/>
    <property type="match status" value="1"/>
</dbReference>
<feature type="region of interest" description="Disordered" evidence="1">
    <location>
        <begin position="540"/>
        <end position="570"/>
    </location>
</feature>
<dbReference type="EMBL" id="JANTQA010000051">
    <property type="protein sequence ID" value="KAJ3430016.1"/>
    <property type="molecule type" value="Genomic_DNA"/>
</dbReference>
<dbReference type="SMART" id="SM00233">
    <property type="entry name" value="PH"/>
    <property type="match status" value="2"/>
</dbReference>
<reference evidence="3" key="1">
    <citation type="submission" date="2022-08" db="EMBL/GenBank/DDBJ databases">
        <title>Novel sulphate-reducing endosymbionts in the free-living metamonad Anaeramoeba.</title>
        <authorList>
            <person name="Jerlstrom-Hultqvist J."/>
            <person name="Cepicka I."/>
            <person name="Gallot-Lavallee L."/>
            <person name="Salas-Leiva D."/>
            <person name="Curtis B.A."/>
            <person name="Zahonova K."/>
            <person name="Pipaliya S."/>
            <person name="Dacks J."/>
            <person name="Roger A.J."/>
        </authorList>
    </citation>
    <scope>NUCLEOTIDE SEQUENCE</scope>
    <source>
        <strain evidence="3">Busselton2</strain>
    </source>
</reference>
<feature type="compositionally biased region" description="Low complexity" evidence="1">
    <location>
        <begin position="547"/>
        <end position="563"/>
    </location>
</feature>
<feature type="compositionally biased region" description="Low complexity" evidence="1">
    <location>
        <begin position="326"/>
        <end position="358"/>
    </location>
</feature>
<dbReference type="Proteomes" id="UP001146793">
    <property type="component" value="Unassembled WGS sequence"/>
</dbReference>
<dbReference type="PROSITE" id="PS50003">
    <property type="entry name" value="PH_DOMAIN"/>
    <property type="match status" value="1"/>
</dbReference>
<evidence type="ECO:0000313" key="4">
    <source>
        <dbReference type="Proteomes" id="UP001146793"/>
    </source>
</evidence>
<feature type="region of interest" description="Disordered" evidence="1">
    <location>
        <begin position="166"/>
        <end position="185"/>
    </location>
</feature>
<dbReference type="AlphaFoldDB" id="A0AAV7YN02"/>
<proteinExistence type="predicted"/>
<feature type="domain" description="PH" evidence="2">
    <location>
        <begin position="5"/>
        <end position="106"/>
    </location>
</feature>
<evidence type="ECO:0000256" key="1">
    <source>
        <dbReference type="SAM" id="MobiDB-lite"/>
    </source>
</evidence>